<dbReference type="EMBL" id="DF844096">
    <property type="protein sequence ID" value="GAT47972.1"/>
    <property type="molecule type" value="Genomic_DNA"/>
</dbReference>
<dbReference type="GO" id="GO:0016787">
    <property type="term" value="F:hydrolase activity"/>
    <property type="evidence" value="ECO:0007669"/>
    <property type="project" value="UniProtKB-KW"/>
</dbReference>
<feature type="region of interest" description="Disordered" evidence="8">
    <location>
        <begin position="140"/>
        <end position="170"/>
    </location>
</feature>
<gene>
    <name evidence="10" type="ORF">MCHLO_05410</name>
</gene>
<dbReference type="SUPFAM" id="SSF51445">
    <property type="entry name" value="(Trans)glycosidases"/>
    <property type="match status" value="1"/>
</dbReference>
<evidence type="ECO:0000256" key="4">
    <source>
        <dbReference type="ARBA" id="ARBA00023295"/>
    </source>
</evidence>
<keyword evidence="11" id="KW-1185">Reference proteome</keyword>
<evidence type="ECO:0000313" key="10">
    <source>
        <dbReference type="EMBL" id="GAT47972.1"/>
    </source>
</evidence>
<reference evidence="10" key="1">
    <citation type="submission" date="2014-09" db="EMBL/GenBank/DDBJ databases">
        <title>Genome sequence of the luminous mushroom Mycena chlorophos for searching fungal bioluminescence genes.</title>
        <authorList>
            <person name="Tanaka Y."/>
            <person name="Kasuga D."/>
            <person name="Oba Y."/>
            <person name="Hase S."/>
            <person name="Sato K."/>
            <person name="Oba Y."/>
            <person name="Sakakibara Y."/>
        </authorList>
    </citation>
    <scope>NUCLEOTIDE SEQUENCE</scope>
</reference>
<keyword evidence="3" id="KW-0325">Glycoprotein</keyword>
<dbReference type="Proteomes" id="UP000815677">
    <property type="component" value="Unassembled WGS sequence"/>
</dbReference>
<evidence type="ECO:0000256" key="1">
    <source>
        <dbReference type="ARBA" id="ARBA00005641"/>
    </source>
</evidence>
<proteinExistence type="inferred from homology"/>
<keyword evidence="9" id="KW-0812">Transmembrane</keyword>
<evidence type="ECO:0000256" key="5">
    <source>
        <dbReference type="ARBA" id="ARBA00023316"/>
    </source>
</evidence>
<evidence type="ECO:0000256" key="8">
    <source>
        <dbReference type="SAM" id="MobiDB-lite"/>
    </source>
</evidence>
<protein>
    <recommendedName>
        <fullName evidence="7">glucan 1,3-beta-glucosidase</fullName>
        <ecNumber evidence="7">3.2.1.58</ecNumber>
    </recommendedName>
</protein>
<keyword evidence="2 10" id="KW-0378">Hydrolase</keyword>
<keyword evidence="4" id="KW-0326">Glycosidase</keyword>
<keyword evidence="9" id="KW-0472">Membrane</keyword>
<evidence type="ECO:0000256" key="6">
    <source>
        <dbReference type="ARBA" id="ARBA00036824"/>
    </source>
</evidence>
<evidence type="ECO:0000256" key="9">
    <source>
        <dbReference type="SAM" id="Phobius"/>
    </source>
</evidence>
<dbReference type="EC" id="3.2.1.58" evidence="7"/>
<evidence type="ECO:0000313" key="11">
    <source>
        <dbReference type="Proteomes" id="UP000815677"/>
    </source>
</evidence>
<dbReference type="PANTHER" id="PTHR31297:SF34">
    <property type="entry name" value="GLUCAN 1,3-BETA-GLUCOSIDASE 2"/>
    <property type="match status" value="1"/>
</dbReference>
<sequence>MHQRDPFGTPYSDTAPSLSPPPALNPSMAFRDGGSLDSYRDEPEATSYPPASPGASGLLLPGGAAAPAGYSAYTSGRQPSNYAAGYGGADSPYVPGRPSADQRKKRRLIGLGAVVALILIAVVVVVPVYFTVIKKHNNAATSSTSGGSGSGGSSIGHGGTTTSAEVTTGGDGSTVLTVDGSSFTYNNSFDGFWVADPTNPFLDSATPNSWTPPLNQSWTWGQDKLYGVNLGGWFVLEPFIVPSLFQKYPSAVDEWTLTTLMAADGSLESTLEDHYNTFITEEDFAQIAGAGLNWIRLPIPFWAVNTWANVGQDATGAPVSEPFLASVCWKYIVRALGWARKYGLRVNLDIHTAPGSQNGYNHSGKLGQVNFLNGPMGVANAQRMLDYIRIIIEFVSQEEYQNLIPIVGIINEALLETIGRDQLTSFYLEAYNMIRGITGVGEGQGPYISIHDGFQSLSSWAGFLTGSDRILIEDHPYFAFDGAPNNAPIATSEDAAQAGGPWPAQACNAWGPSMLASQTAFGVTIAGEFSNGYNDCGLWVRGVNISASYVGDCTIFEDSSTWNASMKAGLKQYALASMDATQQWFFWTWKIGAASNGVVQAPLWSYQLGLEGGWMPTDPRDSAGVCASLNVSDPTFTGTYSAWQTGGAGAGTIVASSIEQFGTWPPATISNVAPALLTVLATYTPTSTISTLSYTTPSISSGVTAAVITASPTVSVGNGWKDSSDTSSAMTAVAGCTYIDAWDALTLTQFAQTALCTGS</sequence>
<comment type="similarity">
    <text evidence="1">Belongs to the glycosyl hydrolase 5 (cellulase A) family.</text>
</comment>
<accession>A0ABQ0L9Z4</accession>
<evidence type="ECO:0000256" key="2">
    <source>
        <dbReference type="ARBA" id="ARBA00022801"/>
    </source>
</evidence>
<dbReference type="InterPro" id="IPR017853">
    <property type="entry name" value="GH"/>
</dbReference>
<feature type="transmembrane region" description="Helical" evidence="9">
    <location>
        <begin position="108"/>
        <end position="130"/>
    </location>
</feature>
<dbReference type="PANTHER" id="PTHR31297">
    <property type="entry name" value="GLUCAN ENDO-1,6-BETA-GLUCOSIDASE B"/>
    <property type="match status" value="1"/>
</dbReference>
<dbReference type="Gene3D" id="3.20.20.80">
    <property type="entry name" value="Glycosidases"/>
    <property type="match status" value="1"/>
</dbReference>
<evidence type="ECO:0000256" key="7">
    <source>
        <dbReference type="ARBA" id="ARBA00038929"/>
    </source>
</evidence>
<keyword evidence="9" id="KW-1133">Transmembrane helix</keyword>
<comment type="catalytic activity">
    <reaction evidence="6">
        <text>Successive hydrolysis of beta-D-glucose units from the non-reducing ends of (1-&gt;3)-beta-D-glucans, releasing alpha-glucose.</text>
        <dbReference type="EC" id="3.2.1.58"/>
    </reaction>
</comment>
<name>A0ABQ0L9Z4_MYCCL</name>
<dbReference type="InterPro" id="IPR050386">
    <property type="entry name" value="Glycosyl_hydrolase_5"/>
</dbReference>
<evidence type="ECO:0000256" key="3">
    <source>
        <dbReference type="ARBA" id="ARBA00023180"/>
    </source>
</evidence>
<organism evidence="10 11">
    <name type="scientific">Mycena chlorophos</name>
    <name type="common">Agaric fungus</name>
    <name type="synonym">Agaricus chlorophos</name>
    <dbReference type="NCBI Taxonomy" id="658473"/>
    <lineage>
        <taxon>Eukaryota</taxon>
        <taxon>Fungi</taxon>
        <taxon>Dikarya</taxon>
        <taxon>Basidiomycota</taxon>
        <taxon>Agaricomycotina</taxon>
        <taxon>Agaricomycetes</taxon>
        <taxon>Agaricomycetidae</taxon>
        <taxon>Agaricales</taxon>
        <taxon>Marasmiineae</taxon>
        <taxon>Mycenaceae</taxon>
        <taxon>Mycena</taxon>
    </lineage>
</organism>
<feature type="region of interest" description="Disordered" evidence="8">
    <location>
        <begin position="1"/>
        <end position="54"/>
    </location>
</feature>
<feature type="compositionally biased region" description="Gly residues" evidence="8">
    <location>
        <begin position="146"/>
        <end position="159"/>
    </location>
</feature>
<keyword evidence="5" id="KW-0961">Cell wall biogenesis/degradation</keyword>